<dbReference type="NCBIfam" id="TIGR01636">
    <property type="entry name" value="phage_rinA"/>
    <property type="match status" value="1"/>
</dbReference>
<dbReference type="InterPro" id="IPR006523">
    <property type="entry name" value="RinA"/>
</dbReference>
<organism evidence="2 3">
    <name type="scientific">Salibacterium lacus</name>
    <dbReference type="NCBI Taxonomy" id="1898109"/>
    <lineage>
        <taxon>Bacteria</taxon>
        <taxon>Bacillati</taxon>
        <taxon>Bacillota</taxon>
        <taxon>Bacilli</taxon>
        <taxon>Bacillales</taxon>
        <taxon>Bacillaceae</taxon>
    </lineage>
</organism>
<dbReference type="Proteomes" id="UP001597520">
    <property type="component" value="Unassembled WGS sequence"/>
</dbReference>
<evidence type="ECO:0000256" key="1">
    <source>
        <dbReference type="SAM" id="MobiDB-lite"/>
    </source>
</evidence>
<evidence type="ECO:0000313" key="3">
    <source>
        <dbReference type="Proteomes" id="UP001597520"/>
    </source>
</evidence>
<comment type="caution">
    <text evidence="2">The sequence shown here is derived from an EMBL/GenBank/DDBJ whole genome shotgun (WGS) entry which is preliminary data.</text>
</comment>
<proteinExistence type="predicted"/>
<dbReference type="EMBL" id="JBHUML010000002">
    <property type="protein sequence ID" value="MFD2704220.1"/>
    <property type="molecule type" value="Genomic_DNA"/>
</dbReference>
<protein>
    <submittedName>
        <fullName evidence="2">Transcriptional regulator</fullName>
    </submittedName>
</protein>
<feature type="region of interest" description="Disordered" evidence="1">
    <location>
        <begin position="38"/>
        <end position="61"/>
    </location>
</feature>
<dbReference type="RefSeq" id="WP_380711509.1">
    <property type="nucleotide sequence ID" value="NZ_JBHUML010000002.1"/>
</dbReference>
<name>A0ABW5SXL6_9BACI</name>
<sequence length="142" mass="16972">MVGEKMQKITMRHIESYVYALRDLDREISQLRDDIMAGESEEDENWGGGTNSVRSPSRPTEMTAVKLTTSKRLRNLKEIRHAISSAYQEMNADAQDVIHYRYWYNRRLDWNEVAWRTHLHEQTCYKYRREFVEKIADKIGWA</sequence>
<evidence type="ECO:0000313" key="2">
    <source>
        <dbReference type="EMBL" id="MFD2704220.1"/>
    </source>
</evidence>
<accession>A0ABW5SXL6</accession>
<gene>
    <name evidence="2" type="ORF">ACFSUB_01970</name>
</gene>
<feature type="compositionally biased region" description="Polar residues" evidence="1">
    <location>
        <begin position="51"/>
        <end position="61"/>
    </location>
</feature>
<keyword evidence="3" id="KW-1185">Reference proteome</keyword>
<reference evidence="3" key="1">
    <citation type="journal article" date="2019" name="Int. J. Syst. Evol. Microbiol.">
        <title>The Global Catalogue of Microorganisms (GCM) 10K type strain sequencing project: providing services to taxonomists for standard genome sequencing and annotation.</title>
        <authorList>
            <consortium name="The Broad Institute Genomics Platform"/>
            <consortium name="The Broad Institute Genome Sequencing Center for Infectious Disease"/>
            <person name="Wu L."/>
            <person name="Ma J."/>
        </authorList>
    </citation>
    <scope>NUCLEOTIDE SEQUENCE [LARGE SCALE GENOMIC DNA]</scope>
    <source>
        <strain evidence="3">KCTC 33792</strain>
    </source>
</reference>